<evidence type="ECO:0000313" key="2">
    <source>
        <dbReference type="EMBL" id="CAI9734030.1"/>
    </source>
</evidence>
<dbReference type="EMBL" id="OX597828">
    <property type="protein sequence ID" value="CAI9734030.1"/>
    <property type="molecule type" value="Genomic_DNA"/>
</dbReference>
<dbReference type="Proteomes" id="UP001162480">
    <property type="component" value="Chromosome 15"/>
</dbReference>
<keyword evidence="1" id="KW-0472">Membrane</keyword>
<evidence type="ECO:0000313" key="3">
    <source>
        <dbReference type="Proteomes" id="UP001162480"/>
    </source>
</evidence>
<accession>A0AA36FDC2</accession>
<sequence length="151" mass="17643">MKNDYQCGNPPILIERERILRRILGSSFVLIMCYNVHVITFIDINNRTSHSTGKSVHFDDIVQQNCDYIEWDIYKPTVTRRMLPLQWFEKEIENLTATEQMISKYIGMEYGIKKCGIMIFKRVKITKSHAMKLESGEVIKEVGEEGYKCLG</sequence>
<organism evidence="2 3">
    <name type="scientific">Octopus vulgaris</name>
    <name type="common">Common octopus</name>
    <dbReference type="NCBI Taxonomy" id="6645"/>
    <lineage>
        <taxon>Eukaryota</taxon>
        <taxon>Metazoa</taxon>
        <taxon>Spiralia</taxon>
        <taxon>Lophotrochozoa</taxon>
        <taxon>Mollusca</taxon>
        <taxon>Cephalopoda</taxon>
        <taxon>Coleoidea</taxon>
        <taxon>Octopodiformes</taxon>
        <taxon>Octopoda</taxon>
        <taxon>Incirrata</taxon>
        <taxon>Octopodidae</taxon>
        <taxon>Octopus</taxon>
    </lineage>
</organism>
<evidence type="ECO:0000256" key="1">
    <source>
        <dbReference type="SAM" id="Phobius"/>
    </source>
</evidence>
<reference evidence="2" key="1">
    <citation type="submission" date="2023-08" db="EMBL/GenBank/DDBJ databases">
        <authorList>
            <person name="Alioto T."/>
            <person name="Alioto T."/>
            <person name="Gomez Garrido J."/>
        </authorList>
    </citation>
    <scope>NUCLEOTIDE SEQUENCE</scope>
</reference>
<gene>
    <name evidence="2" type="ORF">OCTVUL_1B013952</name>
</gene>
<keyword evidence="3" id="KW-1185">Reference proteome</keyword>
<proteinExistence type="predicted"/>
<keyword evidence="1" id="KW-0812">Transmembrane</keyword>
<dbReference type="AlphaFoldDB" id="A0AA36FDC2"/>
<feature type="transmembrane region" description="Helical" evidence="1">
    <location>
        <begin position="23"/>
        <end position="42"/>
    </location>
</feature>
<keyword evidence="1" id="KW-1133">Transmembrane helix</keyword>
<name>A0AA36FDC2_OCTVU</name>
<protein>
    <submittedName>
        <fullName evidence="2">Uncharacterized protein</fullName>
    </submittedName>
</protein>